<dbReference type="PROSITE" id="PS52016">
    <property type="entry name" value="TONB_DEPENDENT_REC_3"/>
    <property type="match status" value="1"/>
</dbReference>
<keyword evidence="1" id="KW-1134">Transmembrane beta strand</keyword>
<feature type="chain" id="PRO_5029606836" evidence="2">
    <location>
        <begin position="24"/>
        <end position="952"/>
    </location>
</feature>
<keyword evidence="1" id="KW-0998">Cell outer membrane</keyword>
<dbReference type="GO" id="GO:0009279">
    <property type="term" value="C:cell outer membrane"/>
    <property type="evidence" value="ECO:0007669"/>
    <property type="project" value="UniProtKB-SubCell"/>
</dbReference>
<dbReference type="SUPFAM" id="SSF56935">
    <property type="entry name" value="Porins"/>
    <property type="match status" value="1"/>
</dbReference>
<dbReference type="RefSeq" id="WP_157306265.1">
    <property type="nucleotide sequence ID" value="NZ_WRXN01000004.1"/>
</dbReference>
<evidence type="ECO:0000256" key="1">
    <source>
        <dbReference type="PROSITE-ProRule" id="PRU01360"/>
    </source>
</evidence>
<keyword evidence="2" id="KW-0732">Signal</keyword>
<dbReference type="AlphaFoldDB" id="A0A7K1U3A4"/>
<reference evidence="4 5" key="1">
    <citation type="submission" date="2019-12" db="EMBL/GenBank/DDBJ databases">
        <title>Chitinophaga sp. strain ysch24 (GDMCC 1.1355), whole genome shotgun sequence.</title>
        <authorList>
            <person name="Zhang X."/>
        </authorList>
    </citation>
    <scope>NUCLEOTIDE SEQUENCE [LARGE SCALE GENOMIC DNA]</scope>
    <source>
        <strain evidence="5">ysch24</strain>
    </source>
</reference>
<dbReference type="Gene3D" id="2.170.130.10">
    <property type="entry name" value="TonB-dependent receptor, plug domain"/>
    <property type="match status" value="1"/>
</dbReference>
<dbReference type="InterPro" id="IPR012910">
    <property type="entry name" value="Plug_dom"/>
</dbReference>
<keyword evidence="1" id="KW-0813">Transport</keyword>
<dbReference type="InterPro" id="IPR039426">
    <property type="entry name" value="TonB-dep_rcpt-like"/>
</dbReference>
<evidence type="ECO:0000313" key="4">
    <source>
        <dbReference type="EMBL" id="MVT08843.1"/>
    </source>
</evidence>
<accession>A0A7K1U3A4</accession>
<gene>
    <name evidence="4" type="ORF">GO493_11275</name>
</gene>
<keyword evidence="1" id="KW-0812">Transmembrane</keyword>
<dbReference type="InterPro" id="IPR037066">
    <property type="entry name" value="Plug_dom_sf"/>
</dbReference>
<feature type="signal peptide" evidence="2">
    <location>
        <begin position="1"/>
        <end position="23"/>
    </location>
</feature>
<name>A0A7K1U3A4_9BACT</name>
<dbReference type="InterPro" id="IPR023996">
    <property type="entry name" value="TonB-dep_OMP_SusC/RagA"/>
</dbReference>
<dbReference type="Proteomes" id="UP000461730">
    <property type="component" value="Unassembled WGS sequence"/>
</dbReference>
<keyword evidence="5" id="KW-1185">Reference proteome</keyword>
<comment type="subcellular location">
    <subcellularLocation>
        <location evidence="1">Cell outer membrane</location>
        <topology evidence="1">Multi-pass membrane protein</topology>
    </subcellularLocation>
</comment>
<protein>
    <submittedName>
        <fullName evidence="4">SusC/RagA family TonB-linked outer membrane protein</fullName>
    </submittedName>
</protein>
<evidence type="ECO:0000259" key="3">
    <source>
        <dbReference type="Pfam" id="PF07715"/>
    </source>
</evidence>
<sequence length="952" mass="105050">MNFRILTLKIPALLCLFFNSATAQHRADTGNTSVYEPGALLQVKAASSTAAVSTVTGSRLYSTPSANITNTLYGKLPGLIVEQGSGEPGYDVANMYMRGMGTYDNTDLTIYVDGFQVTQSYFQYLSPSEIASVSILKDAAALATFGMRGANGVLWVVTKRGPVSKPSVQFQVRQGIQQATHINKPLRSYDYARLYNQAISNDAYSRNGNSYVWSPKYSNDQLQAYKNGTDTDVDWYDEALKGSTPYTDANVIFNGGDTATRYMLVLDYMKNRGLYDVASNASASNAQIQRFNLRANLDFSFFKVFEAKVDLGGRIEDRRYPNINGSALWNILASYPSNIYPVKDKTGNWSGTTVYPNNPVAMLKALGWMSTHDRTLQANFNLKEKLDFITPGLYLNEAVSFNTWTRNTSSKTATFARFYNGVRTTTDVTTDLVANGSSPSNQNDWKQADLTIGYDRTFGKHAFSAAVNYFASNFVEDWNGVFNGIGENTGNNIFHHYTNTSGRLHYAYDDRYIAEFGFSYSGSDNYAPNNRHGFYPAVSAGWIISNENFLKDNGVASYLKLRASVGKTGNENSNYGRYLYQQYYSTNGTFYTGNNGLTSNPGIAPAYVANPDIFAEQSMKYNVGADAVLFHNLSVTAEVFIDKRSNIVTYDSRSYMATLGSDFMFRNMGKVTNKGAELAVNYNGQAGKIGYTIGGMATYVKNKVNEWGEIAPVNAFSKTTGHAIGTPIGLVADGFYQLEDFNPDGSLVAGQPVPTFGAVQPGDLKYRDLDNSGFIDQNDVTKIGNPALPSLYYSFNAGINYQGFDCQVFFQGAAGGDYNLGSATQQVMAFTNNSNAYAIANGAWAYYPDQGIDTRKTATYPRLTTQANINNFRNSSFWLKKNNFLRIRNIELGYSLPPATLKRMHLTALRIFLNATNPVTWSSLLRDYNIDPETPAGYPGLKTYTGGMTLAF</sequence>
<evidence type="ECO:0000256" key="2">
    <source>
        <dbReference type="SAM" id="SignalP"/>
    </source>
</evidence>
<proteinExistence type="inferred from homology"/>
<evidence type="ECO:0000313" key="5">
    <source>
        <dbReference type="Proteomes" id="UP000461730"/>
    </source>
</evidence>
<dbReference type="EMBL" id="WRXN01000004">
    <property type="protein sequence ID" value="MVT08843.1"/>
    <property type="molecule type" value="Genomic_DNA"/>
</dbReference>
<feature type="domain" description="TonB-dependent receptor plug" evidence="3">
    <location>
        <begin position="46"/>
        <end position="153"/>
    </location>
</feature>
<keyword evidence="1" id="KW-0472">Membrane</keyword>
<dbReference type="NCBIfam" id="TIGR04056">
    <property type="entry name" value="OMP_RagA_SusC"/>
    <property type="match status" value="1"/>
</dbReference>
<comment type="caution">
    <text evidence="4">The sequence shown here is derived from an EMBL/GenBank/DDBJ whole genome shotgun (WGS) entry which is preliminary data.</text>
</comment>
<dbReference type="PROSITE" id="PS00018">
    <property type="entry name" value="EF_HAND_1"/>
    <property type="match status" value="1"/>
</dbReference>
<dbReference type="InterPro" id="IPR018247">
    <property type="entry name" value="EF_Hand_1_Ca_BS"/>
</dbReference>
<organism evidence="4 5">
    <name type="scientific">Chitinophaga tropicalis</name>
    <dbReference type="NCBI Taxonomy" id="2683588"/>
    <lineage>
        <taxon>Bacteria</taxon>
        <taxon>Pseudomonadati</taxon>
        <taxon>Bacteroidota</taxon>
        <taxon>Chitinophagia</taxon>
        <taxon>Chitinophagales</taxon>
        <taxon>Chitinophagaceae</taxon>
        <taxon>Chitinophaga</taxon>
    </lineage>
</organism>
<dbReference type="Pfam" id="PF07715">
    <property type="entry name" value="Plug"/>
    <property type="match status" value="1"/>
</dbReference>
<comment type="similarity">
    <text evidence="1">Belongs to the TonB-dependent receptor family.</text>
</comment>